<evidence type="ECO:0000313" key="1">
    <source>
        <dbReference type="EMBL" id="KAL0060351.1"/>
    </source>
</evidence>
<gene>
    <name evidence="1" type="ORF">AAF712_012856</name>
</gene>
<organism evidence="1 2">
    <name type="scientific">Marasmius tenuissimus</name>
    <dbReference type="NCBI Taxonomy" id="585030"/>
    <lineage>
        <taxon>Eukaryota</taxon>
        <taxon>Fungi</taxon>
        <taxon>Dikarya</taxon>
        <taxon>Basidiomycota</taxon>
        <taxon>Agaricomycotina</taxon>
        <taxon>Agaricomycetes</taxon>
        <taxon>Agaricomycetidae</taxon>
        <taxon>Agaricales</taxon>
        <taxon>Marasmiineae</taxon>
        <taxon>Marasmiaceae</taxon>
        <taxon>Marasmius</taxon>
    </lineage>
</organism>
<dbReference type="Gene3D" id="1.10.600.10">
    <property type="entry name" value="Farnesyl Diphosphate Synthase"/>
    <property type="match status" value="1"/>
</dbReference>
<accession>A0ABR2ZFC6</accession>
<keyword evidence="2" id="KW-1185">Reference proteome</keyword>
<sequence length="329" mass="37312">MTIISTISLRNVPTVGHPRYFSSFEIKDCWLDMSKVVEGKLNETITKCTQPGTRERRKALYRHDNPAGNLFTLCFGLVEPSRFGFVVLFIEFLCIIDDVLEDLPHEEALIEHDILCDALHGTKGSSPKKTTANTRPEWLSFLQELKAEMLAVDPVRSPALLATFEESLRARDSSAAEFDSIEKYIPYRLVNFDYEFVSQLILWAMAIDLPIKEAQSDALAEFKQSIGVIVGLVNDYFSWEREKQQEKDSDRIRNGVAVLKKQYDLSDADAKEEVKKILVGEEAKIHAVPRLGRSGAMNRYLDGLEMFAGGYSFWCATCPRYHKPQGDSN</sequence>
<proteinExistence type="predicted"/>
<dbReference type="InterPro" id="IPR008949">
    <property type="entry name" value="Isoprenoid_synthase_dom_sf"/>
</dbReference>
<name>A0ABR2ZFC6_9AGAR</name>
<protein>
    <recommendedName>
        <fullName evidence="3">Terpenoid synthase</fullName>
    </recommendedName>
</protein>
<dbReference type="SUPFAM" id="SSF48576">
    <property type="entry name" value="Terpenoid synthases"/>
    <property type="match status" value="1"/>
</dbReference>
<evidence type="ECO:0000313" key="2">
    <source>
        <dbReference type="Proteomes" id="UP001437256"/>
    </source>
</evidence>
<dbReference type="EMBL" id="JBBXMP010000180">
    <property type="protein sequence ID" value="KAL0060351.1"/>
    <property type="molecule type" value="Genomic_DNA"/>
</dbReference>
<reference evidence="1 2" key="1">
    <citation type="submission" date="2024-05" db="EMBL/GenBank/DDBJ databases">
        <title>A draft genome resource for the thread blight pathogen Marasmius tenuissimus strain MS-2.</title>
        <authorList>
            <person name="Yulfo-Soto G.E."/>
            <person name="Baruah I.K."/>
            <person name="Amoako-Attah I."/>
            <person name="Bukari Y."/>
            <person name="Meinhardt L.W."/>
            <person name="Bailey B.A."/>
            <person name="Cohen S.P."/>
        </authorList>
    </citation>
    <scope>NUCLEOTIDE SEQUENCE [LARGE SCALE GENOMIC DNA]</scope>
    <source>
        <strain evidence="1 2">MS-2</strain>
    </source>
</reference>
<comment type="caution">
    <text evidence="1">The sequence shown here is derived from an EMBL/GenBank/DDBJ whole genome shotgun (WGS) entry which is preliminary data.</text>
</comment>
<evidence type="ECO:0008006" key="3">
    <source>
        <dbReference type="Google" id="ProtNLM"/>
    </source>
</evidence>
<dbReference type="Pfam" id="PF19086">
    <property type="entry name" value="Terpene_syn_C_2"/>
    <property type="match status" value="1"/>
</dbReference>
<dbReference type="Proteomes" id="UP001437256">
    <property type="component" value="Unassembled WGS sequence"/>
</dbReference>